<dbReference type="SUPFAM" id="SSF55486">
    <property type="entry name" value="Metalloproteases ('zincins'), catalytic domain"/>
    <property type="match status" value="1"/>
</dbReference>
<evidence type="ECO:0000256" key="2">
    <source>
        <dbReference type="SAM" id="MobiDB-lite"/>
    </source>
</evidence>
<dbReference type="GO" id="GO:0004222">
    <property type="term" value="F:metalloendopeptidase activity"/>
    <property type="evidence" value="ECO:0007669"/>
    <property type="project" value="InterPro"/>
</dbReference>
<feature type="binding site" evidence="1">
    <location>
        <position position="341"/>
    </location>
    <ligand>
        <name>Zn(2+)</name>
        <dbReference type="ChEBI" id="CHEBI:29105"/>
        <note>catalytic</note>
    </ligand>
</feature>
<dbReference type="GO" id="GO:0046872">
    <property type="term" value="F:metal ion binding"/>
    <property type="evidence" value="ECO:0007669"/>
    <property type="project" value="UniProtKB-KW"/>
</dbReference>
<feature type="region of interest" description="Disordered" evidence="2">
    <location>
        <begin position="657"/>
        <end position="679"/>
    </location>
</feature>
<dbReference type="EMBL" id="CAKOGP040002202">
    <property type="protein sequence ID" value="CAJ1965165.1"/>
    <property type="molecule type" value="Genomic_DNA"/>
</dbReference>
<keyword evidence="1" id="KW-0862">Zinc</keyword>
<comment type="caution">
    <text evidence="1">Lacks conserved residue(s) required for the propagation of feature annotation.</text>
</comment>
<feature type="active site" evidence="1">
    <location>
        <position position="342"/>
    </location>
</feature>
<dbReference type="Pfam" id="PF13688">
    <property type="entry name" value="Reprolysin_5"/>
    <property type="match status" value="1"/>
</dbReference>
<dbReference type="Proteomes" id="UP001295423">
    <property type="component" value="Unassembled WGS sequence"/>
</dbReference>
<dbReference type="PANTHER" id="PTHR48184:SF3">
    <property type="entry name" value="SCP DOMAIN-CONTAINING PROTEIN"/>
    <property type="match status" value="1"/>
</dbReference>
<dbReference type="InterPro" id="IPR024079">
    <property type="entry name" value="MetalloPept_cat_dom_sf"/>
</dbReference>
<dbReference type="PROSITE" id="PS50215">
    <property type="entry name" value="ADAM_MEPRO"/>
    <property type="match status" value="1"/>
</dbReference>
<dbReference type="PANTHER" id="PTHR48184">
    <property type="entry name" value="RICIN B-TYPE LECTIN DOMAIN-CONTAINING PROTEIN"/>
    <property type="match status" value="1"/>
</dbReference>
<reference evidence="5" key="1">
    <citation type="submission" date="2023-08" db="EMBL/GenBank/DDBJ databases">
        <authorList>
            <person name="Audoor S."/>
            <person name="Bilcke G."/>
        </authorList>
    </citation>
    <scope>NUCLEOTIDE SEQUENCE</scope>
</reference>
<evidence type="ECO:0000313" key="6">
    <source>
        <dbReference type="Proteomes" id="UP001295423"/>
    </source>
</evidence>
<feature type="chain" id="PRO_5042231495" description="Peptidase M12B domain-containing protein" evidence="3">
    <location>
        <begin position="18"/>
        <end position="785"/>
    </location>
</feature>
<keyword evidence="6" id="KW-1185">Reference proteome</keyword>
<proteinExistence type="predicted"/>
<dbReference type="InterPro" id="IPR001590">
    <property type="entry name" value="Peptidase_M12B"/>
</dbReference>
<feature type="binding site" evidence="1">
    <location>
        <position position="345"/>
    </location>
    <ligand>
        <name>Zn(2+)</name>
        <dbReference type="ChEBI" id="CHEBI:29105"/>
        <note>catalytic</note>
    </ligand>
</feature>
<evidence type="ECO:0000256" key="1">
    <source>
        <dbReference type="PROSITE-ProRule" id="PRU00276"/>
    </source>
</evidence>
<feature type="region of interest" description="Disordered" evidence="2">
    <location>
        <begin position="503"/>
        <end position="572"/>
    </location>
</feature>
<dbReference type="Gene3D" id="3.40.390.10">
    <property type="entry name" value="Collagenase (Catalytic Domain)"/>
    <property type="match status" value="1"/>
</dbReference>
<evidence type="ECO:0000256" key="3">
    <source>
        <dbReference type="SAM" id="SignalP"/>
    </source>
</evidence>
<evidence type="ECO:0000313" key="5">
    <source>
        <dbReference type="EMBL" id="CAJ1965165.1"/>
    </source>
</evidence>
<keyword evidence="1" id="KW-0479">Metal-binding</keyword>
<dbReference type="PROSITE" id="PS51257">
    <property type="entry name" value="PROKAR_LIPOPROTEIN"/>
    <property type="match status" value="1"/>
</dbReference>
<sequence>MKLFVTLLLFTFSACYAASIRGYIKDKEFSKLRAKDRLVDSFQPKLQNLCTSGNTFRLGDDCEVSFALKDLEPTSGKHVFKSHACGDEDTIIVTMNLDDKMPSHAARLNQGSMQWTELIAMPHLEEHGCIYTTIANIDVDPEKKTKRRFRGDAKKRSHGQRKLNSTSTIDADITPMQHADRQLQQACSEYKVIRLAVRYDSRFCAEVGNGTPEGAVAFGNTIIELMNPFFNVAPLCMKVELCSIEGSCSANADPYRNMLDNGNTVCDDNDSTALLDNFRGLFNPRPPQGCDSTHLFFGGDPYPTDAAGCAYLAALCDDYSVGVNSISNGFPLIEHVLLVTHELGHSLGAEHVLGEDQYIMSYGDRPDSFKQENINRMTSYVDEVKAQDSTCTARETAGPPTVAPTSAPCAGSEFRLVLQTDEYGEETSWDVTGSNGVTIAQGNGYGSNSKFEIDDCLPSGTDYTFTIRDTYDDGICCEYGAGNYELYVDGSLVYSSNGQFEGEEVVPLPGGNNNSPPTPAPTPNPTPVPTNAPTPGPTPNPTPAPIPNSTPPPTPNPTPGPSPGPTPAPTDEWGEELSWQVEDPSGNVVVQGDNYPSGENFIEVTECLQSDGVHIFRIMDSYGDGMCCGGYYKIWYDGNVVIHRGASGYGNGESVTVPGGQVNEAPSGSPNQAPVASPTVGSCNHEFRLQLQTDEWGEEVSWEVEDPNGNIVVQGGNYPSGEIIVDTTECLSSDGVHTFKIMDSYGDGMLGDAYYKLWYDGNVVIFHDGQYGYGESVDVPGGNVF</sequence>
<organism evidence="5 6">
    <name type="scientific">Cylindrotheca closterium</name>
    <dbReference type="NCBI Taxonomy" id="2856"/>
    <lineage>
        <taxon>Eukaryota</taxon>
        <taxon>Sar</taxon>
        <taxon>Stramenopiles</taxon>
        <taxon>Ochrophyta</taxon>
        <taxon>Bacillariophyta</taxon>
        <taxon>Bacillariophyceae</taxon>
        <taxon>Bacillariophycidae</taxon>
        <taxon>Bacillariales</taxon>
        <taxon>Bacillariaceae</taxon>
        <taxon>Cylindrotheca</taxon>
    </lineage>
</organism>
<feature type="domain" description="Peptidase M12B" evidence="4">
    <location>
        <begin position="191"/>
        <end position="351"/>
    </location>
</feature>
<dbReference type="AlphaFoldDB" id="A0AAD2G6U4"/>
<keyword evidence="3" id="KW-0732">Signal</keyword>
<gene>
    <name evidence="5" type="ORF">CYCCA115_LOCUS20980</name>
</gene>
<name>A0AAD2G6U4_9STRA</name>
<dbReference type="GO" id="GO:0006508">
    <property type="term" value="P:proteolysis"/>
    <property type="evidence" value="ECO:0007669"/>
    <property type="project" value="InterPro"/>
</dbReference>
<feature type="signal peptide" evidence="3">
    <location>
        <begin position="1"/>
        <end position="17"/>
    </location>
</feature>
<evidence type="ECO:0000259" key="4">
    <source>
        <dbReference type="PROSITE" id="PS50215"/>
    </source>
</evidence>
<feature type="binding site" evidence="1">
    <location>
        <position position="351"/>
    </location>
    <ligand>
        <name>Zn(2+)</name>
        <dbReference type="ChEBI" id="CHEBI:29105"/>
        <note>catalytic</note>
    </ligand>
</feature>
<comment type="caution">
    <text evidence="5">The sequence shown here is derived from an EMBL/GenBank/DDBJ whole genome shotgun (WGS) entry which is preliminary data.</text>
</comment>
<feature type="compositionally biased region" description="Polar residues" evidence="2">
    <location>
        <begin position="664"/>
        <end position="679"/>
    </location>
</feature>
<protein>
    <recommendedName>
        <fullName evidence="4">Peptidase M12B domain-containing protein</fullName>
    </recommendedName>
</protein>
<feature type="compositionally biased region" description="Pro residues" evidence="2">
    <location>
        <begin position="516"/>
        <end position="568"/>
    </location>
</feature>
<accession>A0AAD2G6U4</accession>